<sequence length="1021" mass="113532">MAAAPDPEEILRSTSGKENFQRITRLLISGGTSLLREIFDSICPPSQLPTILSNPATKNQLKAAKLTKAQRHCLNPSPGVYGTSADFDVTLLFSLLRTICSLTPPTTGWDALPVSTDHSLTADLARIKYYRNSVYGHVNQGMAIRDSEFLTLWQEISEALVSIAGQISSTRKTAWQKGIAKYLTDPLTAEDERNVQELDAWYKSDVDVKQSLKDLEIATQEESKNIKEFEETTREGMDRIESVVREEAQGIKEDLKTTTHNVTNMIEETVCKFKDQLEEMNQSITTLSSSASRSESSGALLTLLIDCLAIHGRGTQRGATGMIDTPLESQGVMQGGADAPGTLTLQEQSARTNFQGQNVRKEGFPTPQDVLTLMSTMYLKSIKPSTPEEFNAFIVYMEKVRQVIVVDNKPGSLKIILECASLEILDELWQDYCTGNLGKVAQAFLVTEDLLKKLGLTEVKLTTTIEEEEYSSCREYFFKQELWRFLGVIRRGRRPRRITPSEISIIVHMIRKPNAMIEPFVSSKPEEASTLCGDILAKKHPILASECRRRSVRRPFPPEKPRPEKEELISSSKVNSIPHSGLYVQVSPLEIFVQVTYQEIITLKVDASDTIANLKEKIKDKKGFPAEEQPLFFQREKLKDDRTVSDYNIQNKSTLNLKVSAEQMDRLEVSILTEGRIGVTTLVLKPKDTIGSIKDKIHAKTKISPHQQVLKFNDKQLDDVHSLNYYGIENKSNLFLIVRQCAGAQILDDLWEDYRTGHLNEVAQLYLVTDDILEELGLSSLKLTSNIKEEDYKACRQRLSTIEDILRTALHDAFCHWLPTRRNTNGKLEEVARNLQTATALTGASAFMVGLVAHVTFRPSASLMAAAAGAGIGVAIGAGASYCSAEVQEKLKLAMVAIDTDRRACEDLQLRLVSLMRTFTFSTKISNSDEVTTVGTMVGAAVSDVLIRASRFVDPSVLPRNITQLAESSLDRNGGSTSPIVQEIMGILNNLNCPGETEMPLLVESFIAEAKYAEIMLLTSS</sequence>
<dbReference type="InterPro" id="IPR050158">
    <property type="entry name" value="Ubiquitin_ubiquitin-like"/>
</dbReference>
<dbReference type="InterPro" id="IPR029071">
    <property type="entry name" value="Ubiquitin-like_domsf"/>
</dbReference>
<proteinExistence type="predicted"/>
<dbReference type="InterPro" id="IPR041249">
    <property type="entry name" value="HEPN_DZIP3"/>
</dbReference>
<dbReference type="InterPro" id="IPR019956">
    <property type="entry name" value="Ubiquitin_dom"/>
</dbReference>
<dbReference type="PROSITE" id="PS50053">
    <property type="entry name" value="UBIQUITIN_2"/>
    <property type="match status" value="2"/>
</dbReference>
<evidence type="ECO:0000259" key="1">
    <source>
        <dbReference type="PROSITE" id="PS50053"/>
    </source>
</evidence>
<reference evidence="2 3" key="1">
    <citation type="submission" date="2022-05" db="EMBL/GenBank/DDBJ databases">
        <authorList>
            <consortium name="Genoscope - CEA"/>
            <person name="William W."/>
        </authorList>
    </citation>
    <scope>NUCLEOTIDE SEQUENCE [LARGE SCALE GENOMIC DNA]</scope>
</reference>
<organism evidence="2 3">
    <name type="scientific">Porites evermanni</name>
    <dbReference type="NCBI Taxonomy" id="104178"/>
    <lineage>
        <taxon>Eukaryota</taxon>
        <taxon>Metazoa</taxon>
        <taxon>Cnidaria</taxon>
        <taxon>Anthozoa</taxon>
        <taxon>Hexacorallia</taxon>
        <taxon>Scleractinia</taxon>
        <taxon>Fungiina</taxon>
        <taxon>Poritidae</taxon>
        <taxon>Porites</taxon>
    </lineage>
</organism>
<protein>
    <recommendedName>
        <fullName evidence="1">Ubiquitin-like domain-containing protein</fullName>
    </recommendedName>
</protein>
<accession>A0ABN8M0R4</accession>
<name>A0ABN8M0R4_9CNID</name>
<gene>
    <name evidence="2" type="ORF">PEVE_00013851</name>
</gene>
<dbReference type="PRINTS" id="PR00348">
    <property type="entry name" value="UBIQUITIN"/>
</dbReference>
<comment type="caution">
    <text evidence="2">The sequence shown here is derived from an EMBL/GenBank/DDBJ whole genome shotgun (WGS) entry which is preliminary data.</text>
</comment>
<dbReference type="SMART" id="SM00213">
    <property type="entry name" value="UBQ"/>
    <property type="match status" value="2"/>
</dbReference>
<feature type="domain" description="Ubiquitin-like" evidence="1">
    <location>
        <begin position="589"/>
        <end position="657"/>
    </location>
</feature>
<dbReference type="EMBL" id="CALNXI010000203">
    <property type="protein sequence ID" value="CAH3022042.1"/>
    <property type="molecule type" value="Genomic_DNA"/>
</dbReference>
<dbReference type="Pfam" id="PF00240">
    <property type="entry name" value="ubiquitin"/>
    <property type="match status" value="2"/>
</dbReference>
<dbReference type="InterPro" id="IPR000626">
    <property type="entry name" value="Ubiquitin-like_dom"/>
</dbReference>
<keyword evidence="3" id="KW-1185">Reference proteome</keyword>
<feature type="domain" description="Ubiquitin-like" evidence="1">
    <location>
        <begin position="667"/>
        <end position="743"/>
    </location>
</feature>
<dbReference type="Gene3D" id="3.10.20.90">
    <property type="entry name" value="Phosphatidylinositol 3-kinase Catalytic Subunit, Chain A, domain 1"/>
    <property type="match status" value="2"/>
</dbReference>
<dbReference type="SUPFAM" id="SSF54236">
    <property type="entry name" value="Ubiquitin-like"/>
    <property type="match status" value="2"/>
</dbReference>
<dbReference type="Pfam" id="PF18738">
    <property type="entry name" value="HEPN_DZIP3"/>
    <property type="match status" value="1"/>
</dbReference>
<evidence type="ECO:0000313" key="3">
    <source>
        <dbReference type="Proteomes" id="UP001159427"/>
    </source>
</evidence>
<evidence type="ECO:0000313" key="2">
    <source>
        <dbReference type="EMBL" id="CAH3022042.1"/>
    </source>
</evidence>
<dbReference type="PANTHER" id="PTHR10666">
    <property type="entry name" value="UBIQUITIN"/>
    <property type="match status" value="1"/>
</dbReference>
<dbReference type="Proteomes" id="UP001159427">
    <property type="component" value="Unassembled WGS sequence"/>
</dbReference>
<dbReference type="CDD" id="cd17039">
    <property type="entry name" value="Ubl_ubiquitin_like"/>
    <property type="match status" value="1"/>
</dbReference>